<dbReference type="Pfam" id="PF14237">
    <property type="entry name" value="GYF_2"/>
    <property type="match status" value="1"/>
</dbReference>
<evidence type="ECO:0000256" key="1">
    <source>
        <dbReference type="ARBA" id="ARBA00004651"/>
    </source>
</evidence>
<dbReference type="eggNOG" id="COG1714">
    <property type="taxonomic scope" value="Bacteria"/>
</dbReference>
<feature type="transmembrane region" description="Helical" evidence="6">
    <location>
        <begin position="73"/>
        <end position="95"/>
    </location>
</feature>
<dbReference type="GO" id="GO:0005886">
    <property type="term" value="C:plasma membrane"/>
    <property type="evidence" value="ECO:0007669"/>
    <property type="project" value="UniProtKB-SubCell"/>
</dbReference>
<keyword evidence="10" id="KW-1185">Reference proteome</keyword>
<gene>
    <name evidence="9" type="ORF">ADIARSV_1006</name>
</gene>
<feature type="domain" description="GYF" evidence="8">
    <location>
        <begin position="5"/>
        <end position="48"/>
    </location>
</feature>
<organism evidence="9 10">
    <name type="scientific">Arcticibacter svalbardensis MN12-7</name>
    <dbReference type="NCBI Taxonomy" id="1150600"/>
    <lineage>
        <taxon>Bacteria</taxon>
        <taxon>Pseudomonadati</taxon>
        <taxon>Bacteroidota</taxon>
        <taxon>Sphingobacteriia</taxon>
        <taxon>Sphingobacteriales</taxon>
        <taxon>Sphingobacteriaceae</taxon>
        <taxon>Arcticibacter</taxon>
    </lineage>
</organism>
<dbReference type="InterPro" id="IPR025640">
    <property type="entry name" value="GYF_2"/>
</dbReference>
<keyword evidence="5 6" id="KW-0472">Membrane</keyword>
<proteinExistence type="predicted"/>
<dbReference type="STRING" id="1150600.ADIARSV_1006"/>
<name>R9GVM0_9SPHI</name>
<feature type="domain" description="RDD" evidence="7">
    <location>
        <begin position="67"/>
        <end position="195"/>
    </location>
</feature>
<keyword evidence="3 6" id="KW-0812">Transmembrane</keyword>
<dbReference type="EMBL" id="AQPN01000043">
    <property type="protein sequence ID" value="EOR95693.1"/>
    <property type="molecule type" value="Genomic_DNA"/>
</dbReference>
<evidence type="ECO:0000256" key="4">
    <source>
        <dbReference type="ARBA" id="ARBA00022989"/>
    </source>
</evidence>
<evidence type="ECO:0000259" key="7">
    <source>
        <dbReference type="Pfam" id="PF06271"/>
    </source>
</evidence>
<dbReference type="OrthoDB" id="9793824at2"/>
<comment type="subcellular location">
    <subcellularLocation>
        <location evidence="1">Cell membrane</location>
        <topology evidence="1">Multi-pass membrane protein</topology>
    </subcellularLocation>
</comment>
<reference evidence="9 10" key="1">
    <citation type="journal article" date="2013" name="Genome Announc.">
        <title>Draft Genome Sequence of Arcticibacter svalbardensis Strain MN12-7T, a Member of the Family Sphingobacteriaceae Isolated from an Arctic Soil Sample.</title>
        <authorList>
            <person name="Shivaji S."/>
            <person name="Ara S."/>
            <person name="Prasad S."/>
            <person name="Manasa B.P."/>
            <person name="Begum Z."/>
            <person name="Singh A."/>
            <person name="Kumar Pinnaka A."/>
        </authorList>
    </citation>
    <scope>NUCLEOTIDE SEQUENCE [LARGE SCALE GENOMIC DNA]</scope>
    <source>
        <strain evidence="9 10">MN12-7</strain>
    </source>
</reference>
<comment type="caution">
    <text evidence="9">The sequence shown here is derived from an EMBL/GenBank/DDBJ whole genome shotgun (WGS) entry which is preliminary data.</text>
</comment>
<evidence type="ECO:0000256" key="5">
    <source>
        <dbReference type="ARBA" id="ARBA00023136"/>
    </source>
</evidence>
<dbReference type="AlphaFoldDB" id="R9GVM0"/>
<feature type="transmembrane region" description="Helical" evidence="6">
    <location>
        <begin position="107"/>
        <end position="128"/>
    </location>
</feature>
<dbReference type="PANTHER" id="PTHR36115">
    <property type="entry name" value="PROLINE-RICH ANTIGEN HOMOLOG-RELATED"/>
    <property type="match status" value="1"/>
</dbReference>
<dbReference type="Proteomes" id="UP000014174">
    <property type="component" value="Unassembled WGS sequence"/>
</dbReference>
<evidence type="ECO:0000259" key="8">
    <source>
        <dbReference type="Pfam" id="PF14237"/>
    </source>
</evidence>
<feature type="transmembrane region" description="Helical" evidence="6">
    <location>
        <begin position="164"/>
        <end position="182"/>
    </location>
</feature>
<evidence type="ECO:0000256" key="6">
    <source>
        <dbReference type="SAM" id="Phobius"/>
    </source>
</evidence>
<keyword evidence="2" id="KW-1003">Cell membrane</keyword>
<evidence type="ECO:0000313" key="10">
    <source>
        <dbReference type="Proteomes" id="UP000014174"/>
    </source>
</evidence>
<dbReference type="InterPro" id="IPR010432">
    <property type="entry name" value="RDD"/>
</dbReference>
<evidence type="ECO:0000256" key="3">
    <source>
        <dbReference type="ARBA" id="ARBA00022692"/>
    </source>
</evidence>
<protein>
    <recommendedName>
        <fullName evidence="11">RDD domain-containing protein</fullName>
    </recommendedName>
</protein>
<evidence type="ECO:0000313" key="9">
    <source>
        <dbReference type="EMBL" id="EOR95693.1"/>
    </source>
</evidence>
<accession>R9GVM0</accession>
<evidence type="ECO:0008006" key="11">
    <source>
        <dbReference type="Google" id="ProtNLM"/>
    </source>
</evidence>
<dbReference type="RefSeq" id="WP_016194250.1">
    <property type="nucleotide sequence ID" value="NZ_AQPN01000043.1"/>
</dbReference>
<sequence>MEENYFVVRSGKPQGPFSIEEMKGMQITPDTFVKTSKMSDYKEAHEIAVLCDALGFKLEKAHAQYFASMDMRLLAAVIDYLLLLFIYLILIVVIIKISNSQSQYLRVAVSVSFLPVIPIIKFFMNVFMEASKRQGTFGKSWLGIKVTTEDTNPLNLKQSFYRNSLKLLCILSLGIGYLAGFFDRKQQCWHDRIAKTLVVRDRLI</sequence>
<dbReference type="Pfam" id="PF06271">
    <property type="entry name" value="RDD"/>
    <property type="match status" value="1"/>
</dbReference>
<evidence type="ECO:0000256" key="2">
    <source>
        <dbReference type="ARBA" id="ARBA00022475"/>
    </source>
</evidence>
<keyword evidence="4 6" id="KW-1133">Transmembrane helix</keyword>
<dbReference type="InterPro" id="IPR051791">
    <property type="entry name" value="Pra-immunoreactive"/>
</dbReference>